<dbReference type="Gene3D" id="3.10.580.10">
    <property type="entry name" value="CBS-domain"/>
    <property type="match status" value="1"/>
</dbReference>
<dbReference type="PANTHER" id="PTHR43080">
    <property type="entry name" value="CBS DOMAIN-CONTAINING PROTEIN CBSX3, MITOCHONDRIAL"/>
    <property type="match status" value="1"/>
</dbReference>
<dbReference type="SUPFAM" id="SSF54631">
    <property type="entry name" value="CBS-domain pair"/>
    <property type="match status" value="1"/>
</dbReference>
<organism evidence="4 5">
    <name type="scientific">Spongiibacter nanhainus</name>
    <dbReference type="NCBI Taxonomy" id="2794344"/>
    <lineage>
        <taxon>Bacteria</taxon>
        <taxon>Pseudomonadati</taxon>
        <taxon>Pseudomonadota</taxon>
        <taxon>Gammaproteobacteria</taxon>
        <taxon>Cellvibrionales</taxon>
        <taxon>Spongiibacteraceae</taxon>
        <taxon>Spongiibacter</taxon>
    </lineage>
</organism>
<dbReference type="InterPro" id="IPR046342">
    <property type="entry name" value="CBS_dom_sf"/>
</dbReference>
<keyword evidence="1 2" id="KW-0129">CBS domain</keyword>
<dbReference type="Pfam" id="PF00571">
    <property type="entry name" value="CBS"/>
    <property type="match status" value="2"/>
</dbReference>
<dbReference type="SMART" id="SM00116">
    <property type="entry name" value="CBS"/>
    <property type="match status" value="2"/>
</dbReference>
<gene>
    <name evidence="4" type="ORF">I6N98_16380</name>
</gene>
<dbReference type="RefSeq" id="WP_198569395.1">
    <property type="nucleotide sequence ID" value="NZ_CP066167.1"/>
</dbReference>
<evidence type="ECO:0000256" key="1">
    <source>
        <dbReference type="ARBA" id="ARBA00023122"/>
    </source>
</evidence>
<name>A0A7T4QZZ3_9GAMM</name>
<accession>A0A7T4QZZ3</accession>
<keyword evidence="5" id="KW-1185">Reference proteome</keyword>
<dbReference type="KEGG" id="snan:I6N98_16380"/>
<evidence type="ECO:0000313" key="5">
    <source>
        <dbReference type="Proteomes" id="UP000596063"/>
    </source>
</evidence>
<proteinExistence type="predicted"/>
<dbReference type="PANTHER" id="PTHR43080:SF2">
    <property type="entry name" value="CBS DOMAIN-CONTAINING PROTEIN"/>
    <property type="match status" value="1"/>
</dbReference>
<evidence type="ECO:0000256" key="2">
    <source>
        <dbReference type="PROSITE-ProRule" id="PRU00703"/>
    </source>
</evidence>
<evidence type="ECO:0000259" key="3">
    <source>
        <dbReference type="PROSITE" id="PS51371"/>
    </source>
</evidence>
<feature type="domain" description="CBS" evidence="3">
    <location>
        <begin position="81"/>
        <end position="137"/>
    </location>
</feature>
<reference evidence="4 5" key="1">
    <citation type="submission" date="2020-12" db="EMBL/GenBank/DDBJ databases">
        <authorList>
            <person name="Shan Y."/>
        </authorList>
    </citation>
    <scope>NUCLEOTIDE SEQUENCE [LARGE SCALE GENOMIC DNA]</scope>
    <source>
        <strain evidence="5">csc3.9</strain>
    </source>
</reference>
<dbReference type="PROSITE" id="PS51371">
    <property type="entry name" value="CBS"/>
    <property type="match status" value="2"/>
</dbReference>
<protein>
    <submittedName>
        <fullName evidence="4">CBS domain-containing protein</fullName>
    </submittedName>
</protein>
<dbReference type="EMBL" id="CP066167">
    <property type="protein sequence ID" value="QQD17896.1"/>
    <property type="molecule type" value="Genomic_DNA"/>
</dbReference>
<dbReference type="InterPro" id="IPR051257">
    <property type="entry name" value="Diverse_CBS-Domain"/>
</dbReference>
<feature type="domain" description="CBS" evidence="3">
    <location>
        <begin position="7"/>
        <end position="62"/>
    </location>
</feature>
<dbReference type="InterPro" id="IPR000644">
    <property type="entry name" value="CBS_dom"/>
</dbReference>
<dbReference type="CDD" id="cd04584">
    <property type="entry name" value="CBS_pair_AcuB_like"/>
    <property type="match status" value="1"/>
</dbReference>
<dbReference type="Proteomes" id="UP000596063">
    <property type="component" value="Chromosome"/>
</dbReference>
<sequence length="144" mass="15657">MKLADIMSKPVVTVEMDDRLSEVRRLLDSCHFHHLLVVDAGLLVGVISDRDLLRAISPNLGTAAESAGDLATLNKRAHQIMSRDPITVSAEDTVTDAVDLLCQHAISCLPVVSAENKPLGVVSWRDLMRAFADDAAIRDTMGRL</sequence>
<evidence type="ECO:0000313" key="4">
    <source>
        <dbReference type="EMBL" id="QQD17896.1"/>
    </source>
</evidence>
<dbReference type="AlphaFoldDB" id="A0A7T4QZZ3"/>